<dbReference type="Pfam" id="PF03109">
    <property type="entry name" value="ABC1"/>
    <property type="match status" value="1"/>
</dbReference>
<feature type="transmembrane region" description="Helical" evidence="2">
    <location>
        <begin position="40"/>
        <end position="60"/>
    </location>
</feature>
<dbReference type="InterPro" id="IPR004147">
    <property type="entry name" value="ABC1_dom"/>
</dbReference>
<accession>A0ABZ3FJN4</accession>
<organism evidence="4 5">
    <name type="scientific">Ammonicoccus fulvus</name>
    <dbReference type="NCBI Taxonomy" id="3138240"/>
    <lineage>
        <taxon>Bacteria</taxon>
        <taxon>Bacillati</taxon>
        <taxon>Actinomycetota</taxon>
        <taxon>Actinomycetes</taxon>
        <taxon>Propionibacteriales</taxon>
        <taxon>Propionibacteriaceae</taxon>
        <taxon>Ammonicoccus</taxon>
    </lineage>
</organism>
<dbReference type="SUPFAM" id="SSF56112">
    <property type="entry name" value="Protein kinase-like (PK-like)"/>
    <property type="match status" value="1"/>
</dbReference>
<dbReference type="InterPro" id="IPR011009">
    <property type="entry name" value="Kinase-like_dom_sf"/>
</dbReference>
<feature type="transmembrane region" description="Helical" evidence="2">
    <location>
        <begin position="6"/>
        <end position="28"/>
    </location>
</feature>
<keyword evidence="2" id="KW-0472">Membrane</keyword>
<feature type="transmembrane region" description="Helical" evidence="2">
    <location>
        <begin position="80"/>
        <end position="104"/>
    </location>
</feature>
<dbReference type="CDD" id="cd05121">
    <property type="entry name" value="ABC1_ADCK3-like"/>
    <property type="match status" value="1"/>
</dbReference>
<keyword evidence="2" id="KW-1133">Transmembrane helix</keyword>
<dbReference type="EMBL" id="CP154795">
    <property type="protein sequence ID" value="XAN06221.1"/>
    <property type="molecule type" value="Genomic_DNA"/>
</dbReference>
<comment type="similarity">
    <text evidence="1">Belongs to the protein kinase superfamily. ADCK protein kinase family.</text>
</comment>
<gene>
    <name evidence="4" type="ORF">AADG42_02485</name>
</gene>
<evidence type="ECO:0000256" key="2">
    <source>
        <dbReference type="SAM" id="Phobius"/>
    </source>
</evidence>
<evidence type="ECO:0000256" key="1">
    <source>
        <dbReference type="ARBA" id="ARBA00009670"/>
    </source>
</evidence>
<feature type="domain" description="ABC1 atypical kinase-like" evidence="3">
    <location>
        <begin position="198"/>
        <end position="436"/>
    </location>
</feature>
<dbReference type="Gene3D" id="1.10.510.10">
    <property type="entry name" value="Transferase(Phosphotransferase) domain 1"/>
    <property type="match status" value="1"/>
</dbReference>
<name>A0ABZ3FJN4_9ACTN</name>
<feature type="transmembrane region" description="Helical" evidence="2">
    <location>
        <begin position="601"/>
        <end position="621"/>
    </location>
</feature>
<feature type="transmembrane region" description="Helical" evidence="2">
    <location>
        <begin position="633"/>
        <end position="656"/>
    </location>
</feature>
<evidence type="ECO:0000259" key="3">
    <source>
        <dbReference type="Pfam" id="PF03109"/>
    </source>
</evidence>
<protein>
    <submittedName>
        <fullName evidence="4">AarF/UbiB family protein</fullName>
    </submittedName>
</protein>
<keyword evidence="2" id="KW-0812">Transmembrane</keyword>
<proteinExistence type="inferred from homology"/>
<dbReference type="PANTHER" id="PTHR10566:SF113">
    <property type="entry name" value="PROTEIN ACTIVITY OF BC1 COMPLEX KINASE 7, CHLOROPLASTIC"/>
    <property type="match status" value="1"/>
</dbReference>
<sequence>MDWLDVLTGLINGLIGMAWLAIITVLVAQTARRVLGVRVGWPRTVGVVAISILSLLSLAAPLLTNGRLPTDEQHIPGTLFYLGVLTLWTFAFAAAALLVLEIMVPTGSLPPFRSLFLGWDRRWKRGRRYAQIFRIAARHGLGAPLRGFRPADRDASALASSLRRALQEGGVTFIKLGQMLSTRADVLPDPFVRELSTLTNRAEPEPWETVQPVLQTQLARPVDDVFRSVTETPLASASVAQVHRATLTDGRDVVVKIQRPRAVSQVTQDLEILDRLARSLDRNAPWARAIGIRGLADGFADSLREELDYRVEIDNMAAVRASLAGHGVRVPWVDETHSSSRLIVMERFDGTPVAQATELVARLDPEVRRTSAHTLLSAVLGQIVGDGVFHADLHPGNVMIWPDGSIGLLDFGSVGRLDSISRRTLGMLLWAIDADDPAAATDALLELLDRPDMLDERALQRSIGVLMTRFRGGLGSGGSMAVFSELLGLVVDHGFRVPPQIAAALRSLGALEGTLKLIDPSLDLVAAARTVGRASVGDITPERVKSEFTKRALHLLPLMEQLPRRINKISADLENGQLTAHIRVASHPDDRSFLLGLVQQLVLAVLSAAGVLGGIVLATAAGGPTILPGVGAFSLVGALVAFAGFVLGLRAVALIFSHRSG</sequence>
<dbReference type="PANTHER" id="PTHR10566">
    <property type="entry name" value="CHAPERONE-ACTIVITY OF BC1 COMPLEX CABC1 -RELATED"/>
    <property type="match status" value="1"/>
</dbReference>
<evidence type="ECO:0000313" key="4">
    <source>
        <dbReference type="EMBL" id="XAN06221.1"/>
    </source>
</evidence>
<dbReference type="Proteomes" id="UP001442841">
    <property type="component" value="Chromosome"/>
</dbReference>
<evidence type="ECO:0000313" key="5">
    <source>
        <dbReference type="Proteomes" id="UP001442841"/>
    </source>
</evidence>
<reference evidence="4 5" key="1">
    <citation type="submission" date="2024-04" db="EMBL/GenBank/DDBJ databases">
        <title>Isolation of an actinomycete strain from pig manure.</title>
        <authorList>
            <person name="Gong T."/>
            <person name="Yu Z."/>
            <person name="An M."/>
            <person name="Wei C."/>
            <person name="Yang W."/>
            <person name="Liu L."/>
        </authorList>
    </citation>
    <scope>NUCLEOTIDE SEQUENCE [LARGE SCALE GENOMIC DNA]</scope>
    <source>
        <strain evidence="4 5">ZF39</strain>
    </source>
</reference>
<dbReference type="RefSeq" id="WP_425307653.1">
    <property type="nucleotide sequence ID" value="NZ_CP154795.1"/>
</dbReference>
<keyword evidence="5" id="KW-1185">Reference proteome</keyword>
<dbReference type="InterPro" id="IPR050154">
    <property type="entry name" value="UbiB_kinase"/>
</dbReference>